<sequence>MISIIVPTYNEEKNLRNFIYNLYCIDEINNCEVIIVDGGSSDKTLDILEELSYFGYKHFISNNKGRANQMNFGASLSKGDILWFIHADSILQKDVIQKIVNSNYDVGCLKIQFYPNNFKMIINAKMSTNRVKYSNIAFGDQGIFLKKDIFNAIGGYSNIPIMEDYKLSQDLTNLGFKINILDSVISTSSRRYRNNTLKTMLQMKRLQKMYRDGVDINLIAKYYKDIR</sequence>
<dbReference type="InterPro" id="IPR029044">
    <property type="entry name" value="Nucleotide-diphossugar_trans"/>
</dbReference>
<evidence type="ECO:0000256" key="5">
    <source>
        <dbReference type="ARBA" id="ARBA00022746"/>
    </source>
</evidence>
<keyword evidence="6" id="KW-0472">Membrane</keyword>
<comment type="pathway">
    <text evidence="8">Carotenoid biosynthesis; staphyloxanthin biosynthesis; staphyloxanthin from farnesyl diphosphate: step 4/5.</text>
</comment>
<comment type="similarity">
    <text evidence="9">Belongs to the glycosyltransferase 2 family. CrtQ subfamily.</text>
</comment>
<dbReference type="PANTHER" id="PTHR43646:SF2">
    <property type="entry name" value="GLYCOSYLTRANSFERASE 2-LIKE DOMAIN-CONTAINING PROTEIN"/>
    <property type="match status" value="1"/>
</dbReference>
<feature type="domain" description="Glycosyltransferase 2-like" evidence="11">
    <location>
        <begin position="3"/>
        <end position="102"/>
    </location>
</feature>
<evidence type="ECO:0000256" key="2">
    <source>
        <dbReference type="ARBA" id="ARBA00022475"/>
    </source>
</evidence>
<dbReference type="Proteomes" id="UP000531840">
    <property type="component" value="Unassembled WGS sequence"/>
</dbReference>
<keyword evidence="13" id="KW-1185">Reference proteome</keyword>
<dbReference type="NCBIfam" id="TIGR04283">
    <property type="entry name" value="glyco_like_mftF"/>
    <property type="match status" value="1"/>
</dbReference>
<dbReference type="PANTHER" id="PTHR43646">
    <property type="entry name" value="GLYCOSYLTRANSFERASE"/>
    <property type="match status" value="1"/>
</dbReference>
<dbReference type="RefSeq" id="WP_179941751.1">
    <property type="nucleotide sequence ID" value="NZ_JACBYF010000020.1"/>
</dbReference>
<evidence type="ECO:0000256" key="9">
    <source>
        <dbReference type="ARBA" id="ARBA00038120"/>
    </source>
</evidence>
<evidence type="ECO:0000259" key="11">
    <source>
        <dbReference type="Pfam" id="PF00535"/>
    </source>
</evidence>
<comment type="subcellular location">
    <subcellularLocation>
        <location evidence="1">Cell membrane</location>
    </subcellularLocation>
</comment>
<keyword evidence="3" id="KW-0328">Glycosyltransferase</keyword>
<evidence type="ECO:0000256" key="1">
    <source>
        <dbReference type="ARBA" id="ARBA00004236"/>
    </source>
</evidence>
<evidence type="ECO:0000256" key="8">
    <source>
        <dbReference type="ARBA" id="ARBA00037904"/>
    </source>
</evidence>
<dbReference type="CDD" id="cd02522">
    <property type="entry name" value="GT_2_like_a"/>
    <property type="match status" value="1"/>
</dbReference>
<evidence type="ECO:0000313" key="13">
    <source>
        <dbReference type="Proteomes" id="UP000531840"/>
    </source>
</evidence>
<evidence type="ECO:0000256" key="10">
    <source>
        <dbReference type="ARBA" id="ARBA00040345"/>
    </source>
</evidence>
<evidence type="ECO:0000256" key="7">
    <source>
        <dbReference type="ARBA" id="ARBA00037281"/>
    </source>
</evidence>
<dbReference type="InterPro" id="IPR026461">
    <property type="entry name" value="Trfase_2_rSAM/seldom_assoc"/>
</dbReference>
<evidence type="ECO:0000256" key="3">
    <source>
        <dbReference type="ARBA" id="ARBA00022676"/>
    </source>
</evidence>
<dbReference type="Pfam" id="PF00535">
    <property type="entry name" value="Glycos_transf_2"/>
    <property type="match status" value="1"/>
</dbReference>
<comment type="function">
    <text evidence="7">Catalyzes the glycosylation of 4,4'-diaponeurosporenoate, i.e. the esterification of glucose at the C1'' position with the carboxyl group of 4,4'-diaponeurosporenic acid, to form glycosyl-4,4'-diaponeurosporenoate. This is a step in the biosynthesis of staphyloxanthin, an orange pigment present in most staphylococci strains.</text>
</comment>
<keyword evidence="5" id="KW-0125">Carotenoid biosynthesis</keyword>
<dbReference type="SUPFAM" id="SSF53448">
    <property type="entry name" value="Nucleotide-diphospho-sugar transferases"/>
    <property type="match status" value="1"/>
</dbReference>
<dbReference type="EMBL" id="JACBYF010000020">
    <property type="protein sequence ID" value="NYS47968.1"/>
    <property type="molecule type" value="Genomic_DNA"/>
</dbReference>
<dbReference type="Gene3D" id="3.90.550.10">
    <property type="entry name" value="Spore Coat Polysaccharide Biosynthesis Protein SpsA, Chain A"/>
    <property type="match status" value="1"/>
</dbReference>
<name>A0ABX2T2W5_9BACL</name>
<proteinExistence type="inferred from homology"/>
<evidence type="ECO:0000313" key="12">
    <source>
        <dbReference type="EMBL" id="NYS47968.1"/>
    </source>
</evidence>
<organism evidence="12 13">
    <name type="scientific">Gemelliphila palaticanis</name>
    <dbReference type="NCBI Taxonomy" id="81950"/>
    <lineage>
        <taxon>Bacteria</taxon>
        <taxon>Bacillati</taxon>
        <taxon>Bacillota</taxon>
        <taxon>Bacilli</taxon>
        <taxon>Bacillales</taxon>
        <taxon>Gemellaceae</taxon>
        <taxon>Gemelliphila</taxon>
    </lineage>
</organism>
<protein>
    <recommendedName>
        <fullName evidence="10">4,4'-diaponeurosporenoate glycosyltransferase</fullName>
    </recommendedName>
</protein>
<keyword evidence="2" id="KW-1003">Cell membrane</keyword>
<keyword evidence="4" id="KW-0808">Transferase</keyword>
<dbReference type="InterPro" id="IPR001173">
    <property type="entry name" value="Glyco_trans_2-like"/>
</dbReference>
<gene>
    <name evidence="12" type="ORF">HZY85_07265</name>
</gene>
<evidence type="ECO:0000256" key="4">
    <source>
        <dbReference type="ARBA" id="ARBA00022679"/>
    </source>
</evidence>
<accession>A0ABX2T2W5</accession>
<comment type="caution">
    <text evidence="12">The sequence shown here is derived from an EMBL/GenBank/DDBJ whole genome shotgun (WGS) entry which is preliminary data.</text>
</comment>
<reference evidence="12 13" key="1">
    <citation type="submission" date="2020-07" db="EMBL/GenBank/DDBJ databases">
        <title>MOT database genomes.</title>
        <authorList>
            <person name="Joseph S."/>
            <person name="Aduse-Opoku J."/>
            <person name="Hashim A."/>
            <person name="Wade W."/>
            <person name="Curtis M."/>
        </authorList>
    </citation>
    <scope>NUCLEOTIDE SEQUENCE [LARGE SCALE GENOMIC DNA]</scope>
    <source>
        <strain evidence="12 13">CIP 106318</strain>
    </source>
</reference>
<evidence type="ECO:0000256" key="6">
    <source>
        <dbReference type="ARBA" id="ARBA00023136"/>
    </source>
</evidence>